<dbReference type="PANTHER" id="PTHR32182">
    <property type="entry name" value="DNA REPLICATION AND REPAIR PROTEIN RECF"/>
    <property type="match status" value="1"/>
</dbReference>
<protein>
    <submittedName>
        <fullName evidence="3">ATPase</fullName>
    </submittedName>
</protein>
<proteinExistence type="predicted"/>
<evidence type="ECO:0000259" key="2">
    <source>
        <dbReference type="Pfam" id="PF13476"/>
    </source>
</evidence>
<evidence type="ECO:0000313" key="3">
    <source>
        <dbReference type="EMBL" id="TGG90119.1"/>
    </source>
</evidence>
<dbReference type="GO" id="GO:0005524">
    <property type="term" value="F:ATP binding"/>
    <property type="evidence" value="ECO:0007669"/>
    <property type="project" value="InterPro"/>
</dbReference>
<evidence type="ECO:0000259" key="1">
    <source>
        <dbReference type="Pfam" id="PF13304"/>
    </source>
</evidence>
<accession>A0A524RKG5</accession>
<reference evidence="3 4" key="1">
    <citation type="journal article" date="2019" name="mSystems">
        <title>Life at home and on the roam: Genomic adaptions reflect the dual lifestyle of an intracellular, facultative symbiont.</title>
        <authorList>
            <person name="Burgsdorf I."/>
        </authorList>
    </citation>
    <scope>NUCLEOTIDE SEQUENCE [LARGE SCALE GENOMIC DNA]</scope>
    <source>
        <strain evidence="3">277cV</strain>
    </source>
</reference>
<dbReference type="InterPro" id="IPR027417">
    <property type="entry name" value="P-loop_NTPase"/>
</dbReference>
<comment type="caution">
    <text evidence="3">The sequence shown here is derived from an EMBL/GenBank/DDBJ whole genome shotgun (WGS) entry which is preliminary data.</text>
</comment>
<dbReference type="GO" id="GO:0006302">
    <property type="term" value="P:double-strand break repair"/>
    <property type="evidence" value="ECO:0007669"/>
    <property type="project" value="InterPro"/>
</dbReference>
<name>A0A524RKG5_9CHRO</name>
<gene>
    <name evidence="3" type="ORF">ERJ67_11395</name>
</gene>
<feature type="domain" description="Rad50/SbcC-type AAA" evidence="2">
    <location>
        <begin position="24"/>
        <end position="206"/>
    </location>
</feature>
<dbReference type="InterPro" id="IPR003959">
    <property type="entry name" value="ATPase_AAA_core"/>
</dbReference>
<evidence type="ECO:0000313" key="4">
    <source>
        <dbReference type="Proteomes" id="UP000317990"/>
    </source>
</evidence>
<dbReference type="InterPro" id="IPR038729">
    <property type="entry name" value="Rad50/SbcC_AAA"/>
</dbReference>
<dbReference type="SUPFAM" id="SSF52540">
    <property type="entry name" value="P-loop containing nucleoside triphosphate hydrolases"/>
    <property type="match status" value="1"/>
</dbReference>
<dbReference type="AlphaFoldDB" id="A0A524RKG5"/>
<dbReference type="GO" id="GO:0016887">
    <property type="term" value="F:ATP hydrolysis activity"/>
    <property type="evidence" value="ECO:0007669"/>
    <property type="project" value="InterPro"/>
</dbReference>
<dbReference type="Proteomes" id="UP000317990">
    <property type="component" value="Unassembled WGS sequence"/>
</dbReference>
<dbReference type="Pfam" id="PF13476">
    <property type="entry name" value="AAA_23"/>
    <property type="match status" value="1"/>
</dbReference>
<dbReference type="PANTHER" id="PTHR32182:SF23">
    <property type="entry name" value="ATP BINDING PROTEIN"/>
    <property type="match status" value="1"/>
</dbReference>
<dbReference type="EMBL" id="SRMO01000096">
    <property type="protein sequence ID" value="TGG90119.1"/>
    <property type="molecule type" value="Genomic_DNA"/>
</dbReference>
<feature type="domain" description="ATPase AAA-type core" evidence="1">
    <location>
        <begin position="255"/>
        <end position="345"/>
    </location>
</feature>
<dbReference type="Pfam" id="PF13304">
    <property type="entry name" value="AAA_21"/>
    <property type="match status" value="1"/>
</dbReference>
<sequence>MRVRKLRSSRSPETPVEFEMRIDRLDIRNFRCFAERTFSFNPKFTLLVGSNASGKTAILEVLTVALGAALIPVPDAPTRPIHRRDVRRTYRPMGETGHFVEHYPARIEASGSLDGKEFKWVRALRTAKSRTTRGETRSIRKAMETLVQQARDDDTVVLPYLGYYGTGRLWQEQRRNPGGSVEPGGPLTRYGGYRNCLKPGSSVRNLIAWIKRLAFIQTQRRNRLETLRSVYEVIARCVENAVASEFNFDEDDLVVEFDNRLRVPFRLLSDGQRNMAATVADIAMRCSQLNPHLNERAHLLTPGIVLIDELDLHLHPRWQRDVAKSLCESFPRLQFVATSHSPFIVQSVSPGGVINLDKETDAPETPSEQSIEDVAENIMGVAQPQRSKRFQDMVDAAERYFRVIESSEEEEDPQVVQGLREQLDELEEPFADNPAYVAFLRLQRTARNLR</sequence>
<dbReference type="GO" id="GO:0000731">
    <property type="term" value="P:DNA synthesis involved in DNA repair"/>
    <property type="evidence" value="ECO:0007669"/>
    <property type="project" value="TreeGrafter"/>
</dbReference>
<dbReference type="Gene3D" id="3.40.50.300">
    <property type="entry name" value="P-loop containing nucleotide triphosphate hydrolases"/>
    <property type="match status" value="2"/>
</dbReference>
<organism evidence="3 4">
    <name type="scientific">Aphanocapsa feldmannii 277cV</name>
    <dbReference type="NCBI Taxonomy" id="2507553"/>
    <lineage>
        <taxon>Bacteria</taxon>
        <taxon>Bacillati</taxon>
        <taxon>Cyanobacteriota</taxon>
        <taxon>Cyanophyceae</taxon>
        <taxon>Oscillatoriophycideae</taxon>
        <taxon>Chroococcales</taxon>
        <taxon>Microcystaceae</taxon>
        <taxon>Aphanocapsa</taxon>
    </lineage>
</organism>